<feature type="domain" description="Pyridine nucleotide-disulphide oxidoreductase dimerisation" evidence="8">
    <location>
        <begin position="331"/>
        <end position="433"/>
    </location>
</feature>
<dbReference type="GO" id="GO:0016692">
    <property type="term" value="F:NADH peroxidase activity"/>
    <property type="evidence" value="ECO:0007669"/>
    <property type="project" value="UniProtKB-EC"/>
</dbReference>
<accession>A0ABM9N325</accession>
<gene>
    <name evidence="10" type="ORF">R54876_GBNLAHCA_00079</name>
</gene>
<feature type="domain" description="FAD/NAD(P)-binding" evidence="9">
    <location>
        <begin position="1"/>
        <end position="306"/>
    </location>
</feature>
<dbReference type="Gene3D" id="3.30.390.30">
    <property type="match status" value="1"/>
</dbReference>
<dbReference type="Proteomes" id="UP001314241">
    <property type="component" value="Unassembled WGS sequence"/>
</dbReference>
<comment type="caution">
    <text evidence="10">The sequence shown here is derived from an EMBL/GenBank/DDBJ whole genome shotgun (WGS) entry which is preliminary data.</text>
</comment>
<evidence type="ECO:0000313" key="11">
    <source>
        <dbReference type="Proteomes" id="UP001314241"/>
    </source>
</evidence>
<comment type="cofactor">
    <cofactor evidence="1">
        <name>FAD</name>
        <dbReference type="ChEBI" id="CHEBI:57692"/>
    </cofactor>
</comment>
<dbReference type="PANTHER" id="PTHR43429:SF1">
    <property type="entry name" value="NAD(P)H SULFUR OXIDOREDUCTASE (COA-DEPENDENT)"/>
    <property type="match status" value="1"/>
</dbReference>
<keyword evidence="10" id="KW-0575">Peroxidase</keyword>
<keyword evidence="6" id="KW-0558">Oxidation</keyword>
<dbReference type="EMBL" id="CAWVOH010000001">
    <property type="protein sequence ID" value="CAK8053524.1"/>
    <property type="molecule type" value="Genomic_DNA"/>
</dbReference>
<evidence type="ECO:0000256" key="2">
    <source>
        <dbReference type="ARBA" id="ARBA00009130"/>
    </source>
</evidence>
<dbReference type="SUPFAM" id="SSF51905">
    <property type="entry name" value="FAD/NAD(P)-binding domain"/>
    <property type="match status" value="1"/>
</dbReference>
<keyword evidence="5 10" id="KW-0560">Oxidoreductase</keyword>
<dbReference type="PRINTS" id="PR00368">
    <property type="entry name" value="FADPNR"/>
</dbReference>
<evidence type="ECO:0000259" key="8">
    <source>
        <dbReference type="Pfam" id="PF02852"/>
    </source>
</evidence>
<dbReference type="Pfam" id="PF07992">
    <property type="entry name" value="Pyr_redox_2"/>
    <property type="match status" value="1"/>
</dbReference>
<evidence type="ECO:0000256" key="7">
    <source>
        <dbReference type="ARBA" id="ARBA00023284"/>
    </source>
</evidence>
<dbReference type="InterPro" id="IPR050260">
    <property type="entry name" value="FAD-bd_OxRdtase"/>
</dbReference>
<evidence type="ECO:0000259" key="9">
    <source>
        <dbReference type="Pfam" id="PF07992"/>
    </source>
</evidence>
<dbReference type="SUPFAM" id="SSF55424">
    <property type="entry name" value="FAD/NAD-linked reductases, dimerisation (C-terminal) domain"/>
    <property type="match status" value="1"/>
</dbReference>
<dbReference type="Gene3D" id="3.50.50.60">
    <property type="entry name" value="FAD/NAD(P)-binding domain"/>
    <property type="match status" value="2"/>
</dbReference>
<comment type="similarity">
    <text evidence="2">Belongs to the class-III pyridine nucleotide-disulfide oxidoreductase family.</text>
</comment>
<evidence type="ECO:0000256" key="3">
    <source>
        <dbReference type="ARBA" id="ARBA00022630"/>
    </source>
</evidence>
<name>A0ABM9N325_9LACO</name>
<dbReference type="Pfam" id="PF02852">
    <property type="entry name" value="Pyr_redox_dim"/>
    <property type="match status" value="1"/>
</dbReference>
<evidence type="ECO:0000256" key="1">
    <source>
        <dbReference type="ARBA" id="ARBA00001974"/>
    </source>
</evidence>
<protein>
    <submittedName>
        <fullName evidence="10">Or a related oxidoreductase (FadH2)</fullName>
        <ecNumber evidence="10">1.11.1.1</ecNumber>
    </submittedName>
</protein>
<keyword evidence="7" id="KW-0676">Redox-active center</keyword>
<keyword evidence="11" id="KW-1185">Reference proteome</keyword>
<dbReference type="InterPro" id="IPR036188">
    <property type="entry name" value="FAD/NAD-bd_sf"/>
</dbReference>
<dbReference type="InterPro" id="IPR004099">
    <property type="entry name" value="Pyr_nucl-diS_OxRdtase_dimer"/>
</dbReference>
<dbReference type="PRINTS" id="PR00411">
    <property type="entry name" value="PNDRDTASEI"/>
</dbReference>
<proteinExistence type="inferred from homology"/>
<evidence type="ECO:0000256" key="5">
    <source>
        <dbReference type="ARBA" id="ARBA00023002"/>
    </source>
</evidence>
<organism evidence="10 11">
    <name type="scientific">Eupransor demetentiae</name>
    <dbReference type="NCBI Taxonomy" id="3109584"/>
    <lineage>
        <taxon>Bacteria</taxon>
        <taxon>Bacillati</taxon>
        <taxon>Bacillota</taxon>
        <taxon>Bacilli</taxon>
        <taxon>Lactobacillales</taxon>
        <taxon>Lactobacillaceae</taxon>
        <taxon>Eupransor</taxon>
    </lineage>
</organism>
<keyword evidence="3" id="KW-0285">Flavoprotein</keyword>
<evidence type="ECO:0000256" key="4">
    <source>
        <dbReference type="ARBA" id="ARBA00022827"/>
    </source>
</evidence>
<dbReference type="EC" id="1.11.1.1" evidence="10"/>
<dbReference type="PANTHER" id="PTHR43429">
    <property type="entry name" value="PYRIDINE NUCLEOTIDE-DISULFIDE OXIDOREDUCTASE DOMAIN-CONTAINING"/>
    <property type="match status" value="1"/>
</dbReference>
<evidence type="ECO:0000313" key="10">
    <source>
        <dbReference type="EMBL" id="CAK8053524.1"/>
    </source>
</evidence>
<reference evidence="10 11" key="1">
    <citation type="submission" date="2024-01" db="EMBL/GenBank/DDBJ databases">
        <authorList>
            <person name="Botero Cardona J."/>
        </authorList>
    </citation>
    <scope>NUCLEOTIDE SEQUENCE [LARGE SCALE GENOMIC DNA]</scope>
    <source>
        <strain evidence="10 11">LMG 33000</strain>
    </source>
</reference>
<dbReference type="InterPro" id="IPR023753">
    <property type="entry name" value="FAD/NAD-binding_dom"/>
</dbReference>
<dbReference type="RefSeq" id="WP_349641088.1">
    <property type="nucleotide sequence ID" value="NZ_CAWVOH010000001.1"/>
</dbReference>
<sequence length="453" mass="49184">MKIVIVGASHGGHESAVEALTRYEGNEVTVYEAGDFISFMSCGMQLYLEGDVTDRDDVRNFKAEDVEKLGGKVLANHQVMDIDADKHQVTVKDLMSGKTFEDTYDKLILSSGVTPANLPVPGMELENVYMMRGRDWATKIHAKLHDSTVRNVVVVGTGYIGMEAAEVFNKTGKNVTIIDMINRPLGNYLDQELADKIADEVTGKGITLNLGHTVAAFKGNDKVEMVQTDDGQELSADLVIVAAGVRPNTSWLAGKVDLDQRGFIKTDPYLRTSAKDVYAIGDAILPLFAPAEQPAPIALASTARREARYVVETMAMKEPARPFAGVNGSSALTVFDYKLATTGVNANNAEKMNLKTASSLYHATVRPTFVTNGNPEVWVKLVFNPDSHRILGGQILSKADVTAHANTIALAIKAKMTLEDLVEADFFFQPGFDRQWSVLNLAAQTALGETPSV</sequence>
<evidence type="ECO:0000256" key="6">
    <source>
        <dbReference type="ARBA" id="ARBA00023097"/>
    </source>
</evidence>
<dbReference type="InterPro" id="IPR016156">
    <property type="entry name" value="FAD/NAD-linked_Rdtase_dimer_sf"/>
</dbReference>
<keyword evidence="4" id="KW-0274">FAD</keyword>